<keyword evidence="1" id="KW-0678">Repressor</keyword>
<dbReference type="InterPro" id="IPR009057">
    <property type="entry name" value="Homeodomain-like_sf"/>
</dbReference>
<proteinExistence type="predicted"/>
<dbReference type="Gene3D" id="1.10.357.10">
    <property type="entry name" value="Tetracycline Repressor, domain 2"/>
    <property type="match status" value="1"/>
</dbReference>
<comment type="caution">
    <text evidence="7">The sequence shown here is derived from an EMBL/GenBank/DDBJ whole genome shotgun (WGS) entry which is preliminary data.</text>
</comment>
<evidence type="ECO:0000256" key="5">
    <source>
        <dbReference type="PROSITE-ProRule" id="PRU00335"/>
    </source>
</evidence>
<feature type="DNA-binding region" description="H-T-H motif" evidence="5">
    <location>
        <begin position="30"/>
        <end position="49"/>
    </location>
</feature>
<evidence type="ECO:0000313" key="8">
    <source>
        <dbReference type="Proteomes" id="UP000186806"/>
    </source>
</evidence>
<dbReference type="PRINTS" id="PR00455">
    <property type="entry name" value="HTHTETR"/>
</dbReference>
<protein>
    <submittedName>
        <fullName evidence="7">Transcriptional regulator BetI</fullName>
    </submittedName>
</protein>
<keyword evidence="3 5" id="KW-0238">DNA-binding</keyword>
<reference evidence="7 8" key="1">
    <citation type="submission" date="2016-12" db="EMBL/GenBank/DDBJ databases">
        <title>Draft genome sequences of strains Salinicola socius SMB35, Salinicola sp. MH3R3-1 and Chromohalobacter sp. SMB17 from the Verkhnekamsk potash mining region of Russia.</title>
        <authorList>
            <person name="Mavrodi D.V."/>
            <person name="Olsson B.E."/>
            <person name="Korsakova E.S."/>
            <person name="Pyankova A."/>
            <person name="Mavrodi O.V."/>
            <person name="Plotnikova E.G."/>
        </authorList>
    </citation>
    <scope>NUCLEOTIDE SEQUENCE [LARGE SCALE GENOMIC DNA]</scope>
    <source>
        <strain evidence="7 8">SMB17</strain>
    </source>
</reference>
<dbReference type="EMBL" id="MSDQ01000038">
    <property type="protein sequence ID" value="OLO10350.1"/>
    <property type="molecule type" value="Genomic_DNA"/>
</dbReference>
<dbReference type="InterPro" id="IPR036271">
    <property type="entry name" value="Tet_transcr_reg_TetR-rel_C_sf"/>
</dbReference>
<evidence type="ECO:0000256" key="1">
    <source>
        <dbReference type="ARBA" id="ARBA00022491"/>
    </source>
</evidence>
<dbReference type="GO" id="GO:0000976">
    <property type="term" value="F:transcription cis-regulatory region binding"/>
    <property type="evidence" value="ECO:0007669"/>
    <property type="project" value="TreeGrafter"/>
</dbReference>
<organism evidence="7 8">
    <name type="scientific">Chromohalobacter japonicus</name>
    <dbReference type="NCBI Taxonomy" id="223900"/>
    <lineage>
        <taxon>Bacteria</taxon>
        <taxon>Pseudomonadati</taxon>
        <taxon>Pseudomonadota</taxon>
        <taxon>Gammaproteobacteria</taxon>
        <taxon>Oceanospirillales</taxon>
        <taxon>Halomonadaceae</taxon>
        <taxon>Chromohalobacter</taxon>
    </lineage>
</organism>
<dbReference type="InterPro" id="IPR050109">
    <property type="entry name" value="HTH-type_TetR-like_transc_reg"/>
</dbReference>
<name>A0A1Q8T9I4_9GAMM</name>
<dbReference type="InterPro" id="IPR001647">
    <property type="entry name" value="HTH_TetR"/>
</dbReference>
<gene>
    <name evidence="7" type="ORF">BTW10_15230</name>
</gene>
<dbReference type="GO" id="GO:0003700">
    <property type="term" value="F:DNA-binding transcription factor activity"/>
    <property type="evidence" value="ECO:0007669"/>
    <property type="project" value="TreeGrafter"/>
</dbReference>
<dbReference type="SUPFAM" id="SSF46689">
    <property type="entry name" value="Homeodomain-like"/>
    <property type="match status" value="1"/>
</dbReference>
<dbReference type="PROSITE" id="PS50977">
    <property type="entry name" value="HTH_TETR_2"/>
    <property type="match status" value="1"/>
</dbReference>
<evidence type="ECO:0000313" key="7">
    <source>
        <dbReference type="EMBL" id="OLO10350.1"/>
    </source>
</evidence>
<evidence type="ECO:0000256" key="2">
    <source>
        <dbReference type="ARBA" id="ARBA00023015"/>
    </source>
</evidence>
<accession>A0A1Q8T9I4</accession>
<dbReference type="RefSeq" id="WP_075370140.1">
    <property type="nucleotide sequence ID" value="NZ_MSDQ01000038.1"/>
</dbReference>
<evidence type="ECO:0000259" key="6">
    <source>
        <dbReference type="PROSITE" id="PS50977"/>
    </source>
</evidence>
<dbReference type="PANTHER" id="PTHR30055:SF234">
    <property type="entry name" value="HTH-TYPE TRANSCRIPTIONAL REGULATOR BETI"/>
    <property type="match status" value="1"/>
</dbReference>
<dbReference type="NCBIfam" id="NF001978">
    <property type="entry name" value="PRK00767.1"/>
    <property type="match status" value="1"/>
</dbReference>
<dbReference type="Pfam" id="PF00440">
    <property type="entry name" value="TetR_N"/>
    <property type="match status" value="1"/>
</dbReference>
<dbReference type="Proteomes" id="UP000186806">
    <property type="component" value="Unassembled WGS sequence"/>
</dbReference>
<dbReference type="Pfam" id="PF13977">
    <property type="entry name" value="TetR_C_6"/>
    <property type="match status" value="1"/>
</dbReference>
<sequence>MKRSIEAMRRQDLIEAAYRTFVEHGIGGTTVARIGKTAGMSHGLVNYYFKSKSELLNAVVRYANRTIMEDVREKLRYATSHYSRIMAIIDGHFPEKSYERTTANAWISLYAATPKMREFERVHNIYYRRLHSNLVYSLRHFMSDDVAHEAAFGISVMIDGLWTRCGMSRETVRPEEAKRVTRHYFHSLLPDGMYDTRDTRQMFETRHTSE</sequence>
<dbReference type="InterPro" id="IPR039538">
    <property type="entry name" value="BetI_C"/>
</dbReference>
<evidence type="ECO:0000256" key="3">
    <source>
        <dbReference type="ARBA" id="ARBA00023125"/>
    </source>
</evidence>
<keyword evidence="8" id="KW-1185">Reference proteome</keyword>
<dbReference type="PANTHER" id="PTHR30055">
    <property type="entry name" value="HTH-TYPE TRANSCRIPTIONAL REGULATOR RUTR"/>
    <property type="match status" value="1"/>
</dbReference>
<feature type="domain" description="HTH tetR-type" evidence="6">
    <location>
        <begin position="7"/>
        <end position="67"/>
    </location>
</feature>
<dbReference type="AlphaFoldDB" id="A0A1Q8T9I4"/>
<dbReference type="SUPFAM" id="SSF48498">
    <property type="entry name" value="Tetracyclin repressor-like, C-terminal domain"/>
    <property type="match status" value="1"/>
</dbReference>
<keyword evidence="2" id="KW-0805">Transcription regulation</keyword>
<keyword evidence="4" id="KW-0804">Transcription</keyword>
<evidence type="ECO:0000256" key="4">
    <source>
        <dbReference type="ARBA" id="ARBA00023163"/>
    </source>
</evidence>